<sequence>MSLIELASNRSLWRGVYYYEDGMVMSFEKVSETIFAGKVRGNHSLPYNLILDISHPRKSTCTCPFAEGRRVICKHMIALYFTIFPDAYENFMKEVAAWELEEAESKEQHVEELRNDIAKLSRKELQDHLLNAWLEMEELRGDSW</sequence>
<dbReference type="PROSITE" id="PS50966">
    <property type="entry name" value="ZF_SWIM"/>
    <property type="match status" value="1"/>
</dbReference>
<accession>A0A0E4H4N1</accession>
<feature type="domain" description="SWIM-type" evidence="2">
    <location>
        <begin position="47"/>
        <end position="84"/>
    </location>
</feature>
<gene>
    <name evidence="3" type="ORF">BN1356_01057</name>
</gene>
<evidence type="ECO:0000313" key="3">
    <source>
        <dbReference type="EMBL" id="CQR24700.1"/>
    </source>
</evidence>
<evidence type="ECO:0000256" key="1">
    <source>
        <dbReference type="PROSITE-ProRule" id="PRU00325"/>
    </source>
</evidence>
<keyword evidence="1" id="KW-0479">Metal-binding</keyword>
<dbReference type="Pfam" id="PF04434">
    <property type="entry name" value="SWIM"/>
    <property type="match status" value="1"/>
</dbReference>
<proteinExistence type="predicted"/>
<dbReference type="InterPro" id="IPR007527">
    <property type="entry name" value="Znf_SWIM"/>
</dbReference>
<name>A0A0E4H4N1_9STRE</name>
<organism evidence="3 4">
    <name type="scientific">Streptococcus varani</name>
    <dbReference type="NCBI Taxonomy" id="1608583"/>
    <lineage>
        <taxon>Bacteria</taxon>
        <taxon>Bacillati</taxon>
        <taxon>Bacillota</taxon>
        <taxon>Bacilli</taxon>
        <taxon>Lactobacillales</taxon>
        <taxon>Streptococcaceae</taxon>
        <taxon>Streptococcus</taxon>
    </lineage>
</organism>
<evidence type="ECO:0000259" key="2">
    <source>
        <dbReference type="PROSITE" id="PS50966"/>
    </source>
</evidence>
<keyword evidence="4" id="KW-1185">Reference proteome</keyword>
<dbReference type="AlphaFoldDB" id="A0A0E4H4N1"/>
<protein>
    <submittedName>
        <fullName evidence="3">SWIM zinc finger protein</fullName>
    </submittedName>
</protein>
<dbReference type="Proteomes" id="UP000198604">
    <property type="component" value="Unassembled WGS sequence"/>
</dbReference>
<dbReference type="RefSeq" id="WP_093650319.1">
    <property type="nucleotide sequence ID" value="NZ_CTEN01000002.1"/>
</dbReference>
<dbReference type="GO" id="GO:0008270">
    <property type="term" value="F:zinc ion binding"/>
    <property type="evidence" value="ECO:0007669"/>
    <property type="project" value="UniProtKB-KW"/>
</dbReference>
<evidence type="ECO:0000313" key="4">
    <source>
        <dbReference type="Proteomes" id="UP000198604"/>
    </source>
</evidence>
<reference evidence="4" key="1">
    <citation type="submission" date="2015-03" db="EMBL/GenBank/DDBJ databases">
        <authorList>
            <person name="Urmite Genomes"/>
        </authorList>
    </citation>
    <scope>NUCLEOTIDE SEQUENCE [LARGE SCALE GENOMIC DNA]</scope>
    <source>
        <strain evidence="4">FF10</strain>
    </source>
</reference>
<dbReference type="EMBL" id="CTEN01000002">
    <property type="protein sequence ID" value="CQR24700.1"/>
    <property type="molecule type" value="Genomic_DNA"/>
</dbReference>
<dbReference type="OrthoDB" id="9760715at2"/>
<keyword evidence="1" id="KW-0862">Zinc</keyword>
<keyword evidence="1" id="KW-0863">Zinc-finger</keyword>